<evidence type="ECO:0000256" key="3">
    <source>
        <dbReference type="ARBA" id="ARBA00022692"/>
    </source>
</evidence>
<dbReference type="GO" id="GO:0005886">
    <property type="term" value="C:plasma membrane"/>
    <property type="evidence" value="ECO:0007669"/>
    <property type="project" value="UniProtKB-SubCell"/>
</dbReference>
<feature type="domain" description="MacB-like periplasmic core" evidence="8">
    <location>
        <begin position="96"/>
        <end position="313"/>
    </location>
</feature>
<dbReference type="PANTHER" id="PTHR30572">
    <property type="entry name" value="MEMBRANE COMPONENT OF TRANSPORTER-RELATED"/>
    <property type="match status" value="1"/>
</dbReference>
<protein>
    <submittedName>
        <fullName evidence="9">ABC transporter permease</fullName>
    </submittedName>
</protein>
<dbReference type="Pfam" id="PF02687">
    <property type="entry name" value="FtsX"/>
    <property type="match status" value="2"/>
</dbReference>
<evidence type="ECO:0000256" key="1">
    <source>
        <dbReference type="ARBA" id="ARBA00004651"/>
    </source>
</evidence>
<feature type="transmembrane region" description="Helical" evidence="6">
    <location>
        <begin position="835"/>
        <end position="856"/>
    </location>
</feature>
<keyword evidence="5 6" id="KW-0472">Membrane</keyword>
<feature type="domain" description="ABC3 transporter permease C-terminal" evidence="7">
    <location>
        <begin position="750"/>
        <end position="863"/>
    </location>
</feature>
<feature type="transmembrane region" description="Helical" evidence="6">
    <location>
        <begin position="443"/>
        <end position="467"/>
    </location>
</feature>
<sequence length="870" mass="99026">MKPSPPRWARHFFHWYCHPAYYEDLQGDLEELYDERLRQAGIRQAKWKYVRDVLLLFHPTIIRPVHSYSILIQPPMFRNYLKVSFRSLWRHKSYALLNIFGLATGITAAIVLFLIVRYERSFDTFHPQHQQVYRIGESTTKNGGEASYLQTRPPAVPTLIEEMPEVVSGTRFFAPNHIRLRYQDQVVNPLVHYVDSGFVDVFDFGLLSGDLRQTLTTANHIALTESVASKLFGREEAVGKTLEVINSEQRFVVGAVLPDPPEYSSLQFTALLPWTNTPEWLAMNQSGGWDNTFMVGYIKLTEQAAFPSLAEKLIDFKNRHFVGNHLDEVEMMLLPLAELRAYETDNRAIMVLLSIIAVIILLIASINFTNLATARSLLRMREIGVRKALGSLRSQLIVQFLTESLVTCGLALLMGILLVHIALPWFNNYFDAALTFRYWQNLPLLGMLLGLGLLTGLLAGAYPALFVSRQKPVTSLKGQGKHRLSGRLFQHGLIVVQYAVSILLIAGTLIIWRQIHFMKSQDLKFDQKNVVAFSLWYENYDFQSEDQAKSAIQTMINRLNNESVISAITFADRMPGQYRYNYTDFYDSESPNQQPVNLRQTTVGDNYFETLGMDLVSGRTFSGELYSDSSAIIINESAMRELGWQDVQDKYVVNSEGVRFPVVGVVRDYHYESLQQRIQPMVHYYYPGDEYYYGEIAVRLQPGRTIEGLQVLEEVYESLEPFEPFTYHFLDEKFDTMYRAQERLGLTATLFAGIAVVLASLGLLGLAAFATRQRRKEVGVRKVLGASVLQIIVLLSRNFALLVLLAFLVACPLVYYAADQFLQDFAYRVPIRIDIFVIAGIAAILIAGFSVSLQAFRAASMNPVHSLRDE</sequence>
<dbReference type="InterPro" id="IPR003838">
    <property type="entry name" value="ABC3_permease_C"/>
</dbReference>
<feature type="transmembrane region" description="Helical" evidence="6">
    <location>
        <begin position="348"/>
        <end position="371"/>
    </location>
</feature>
<evidence type="ECO:0000313" key="9">
    <source>
        <dbReference type="EMBL" id="WKN38911.1"/>
    </source>
</evidence>
<reference evidence="9" key="2">
    <citation type="journal article" date="2024" name="Antonie Van Leeuwenhoek">
        <title>Roseihalotalea indica gen. nov., sp. nov., a halophilic Bacteroidetes from mesopelagic Southwest Indian Ocean with higher carbohydrate metabolic potential.</title>
        <authorList>
            <person name="Chen B."/>
            <person name="Zhang M."/>
            <person name="Lin D."/>
            <person name="Ye J."/>
            <person name="Tang K."/>
        </authorList>
    </citation>
    <scope>NUCLEOTIDE SEQUENCE</scope>
    <source>
        <strain evidence="9">TK19036</strain>
    </source>
</reference>
<feature type="transmembrane region" description="Helical" evidence="6">
    <location>
        <begin position="791"/>
        <end position="815"/>
    </location>
</feature>
<feature type="transmembrane region" description="Helical" evidence="6">
    <location>
        <begin position="396"/>
        <end position="423"/>
    </location>
</feature>
<proteinExistence type="predicted"/>
<feature type="transmembrane region" description="Helical" evidence="6">
    <location>
        <begin position="744"/>
        <end position="770"/>
    </location>
</feature>
<dbReference type="AlphaFoldDB" id="A0AA49GTY6"/>
<dbReference type="GO" id="GO:0022857">
    <property type="term" value="F:transmembrane transporter activity"/>
    <property type="evidence" value="ECO:0007669"/>
    <property type="project" value="TreeGrafter"/>
</dbReference>
<reference evidence="9" key="1">
    <citation type="journal article" date="2023" name="Comput. Struct. Biotechnol. J.">
        <title>Discovery of a novel marine Bacteroidetes with a rich repertoire of carbohydrate-active enzymes.</title>
        <authorList>
            <person name="Chen B."/>
            <person name="Liu G."/>
            <person name="Chen Q."/>
            <person name="Wang H."/>
            <person name="Liu L."/>
            <person name="Tang K."/>
        </authorList>
    </citation>
    <scope>NUCLEOTIDE SEQUENCE</scope>
    <source>
        <strain evidence="9">TK19036</strain>
    </source>
</reference>
<keyword evidence="2" id="KW-1003">Cell membrane</keyword>
<evidence type="ECO:0000256" key="6">
    <source>
        <dbReference type="SAM" id="Phobius"/>
    </source>
</evidence>
<dbReference type="Pfam" id="PF12704">
    <property type="entry name" value="MacB_PCD"/>
    <property type="match status" value="2"/>
</dbReference>
<feature type="domain" description="MacB-like periplasmic core" evidence="8">
    <location>
        <begin position="594"/>
        <end position="708"/>
    </location>
</feature>
<organism evidence="9">
    <name type="scientific">Roseihalotalea indica</name>
    <dbReference type="NCBI Taxonomy" id="2867963"/>
    <lineage>
        <taxon>Bacteria</taxon>
        <taxon>Pseudomonadati</taxon>
        <taxon>Bacteroidota</taxon>
        <taxon>Cytophagia</taxon>
        <taxon>Cytophagales</taxon>
        <taxon>Catalimonadaceae</taxon>
        <taxon>Roseihalotalea</taxon>
    </lineage>
</organism>
<accession>A0AA49GTY6</accession>
<evidence type="ECO:0000256" key="4">
    <source>
        <dbReference type="ARBA" id="ARBA00022989"/>
    </source>
</evidence>
<keyword evidence="3 6" id="KW-0812">Transmembrane</keyword>
<dbReference type="EMBL" id="CP120682">
    <property type="protein sequence ID" value="WKN38911.1"/>
    <property type="molecule type" value="Genomic_DNA"/>
</dbReference>
<feature type="domain" description="ABC3 transporter permease C-terminal" evidence="7">
    <location>
        <begin position="355"/>
        <end position="472"/>
    </location>
</feature>
<evidence type="ECO:0000256" key="2">
    <source>
        <dbReference type="ARBA" id="ARBA00022475"/>
    </source>
</evidence>
<gene>
    <name evidence="9" type="ORF">K4G66_09365</name>
</gene>
<evidence type="ECO:0000259" key="8">
    <source>
        <dbReference type="Pfam" id="PF12704"/>
    </source>
</evidence>
<evidence type="ECO:0000256" key="5">
    <source>
        <dbReference type="ARBA" id="ARBA00023136"/>
    </source>
</evidence>
<dbReference type="InterPro" id="IPR047699">
    <property type="entry name" value="Permease_put_prefix"/>
</dbReference>
<dbReference type="InterPro" id="IPR050250">
    <property type="entry name" value="Macrolide_Exporter_MacB"/>
</dbReference>
<name>A0AA49GTY6_9BACT</name>
<comment type="subcellular location">
    <subcellularLocation>
        <location evidence="1">Cell membrane</location>
        <topology evidence="1">Multi-pass membrane protein</topology>
    </subcellularLocation>
</comment>
<dbReference type="InterPro" id="IPR025857">
    <property type="entry name" value="MacB_PCD"/>
</dbReference>
<dbReference type="NCBIfam" id="NF038404">
    <property type="entry name" value="perm_prefix_2"/>
    <property type="match status" value="1"/>
</dbReference>
<evidence type="ECO:0000259" key="7">
    <source>
        <dbReference type="Pfam" id="PF02687"/>
    </source>
</evidence>
<feature type="transmembrane region" description="Helical" evidence="6">
    <location>
        <begin position="488"/>
        <end position="512"/>
    </location>
</feature>
<keyword evidence="4 6" id="KW-1133">Transmembrane helix</keyword>
<feature type="transmembrane region" description="Helical" evidence="6">
    <location>
        <begin position="94"/>
        <end position="116"/>
    </location>
</feature>
<dbReference type="PANTHER" id="PTHR30572:SF18">
    <property type="entry name" value="ABC-TYPE MACROLIDE FAMILY EXPORT SYSTEM PERMEASE COMPONENT 2"/>
    <property type="match status" value="1"/>
</dbReference>